<comment type="caution">
    <text evidence="2">The sequence shown here is derived from an EMBL/GenBank/DDBJ whole genome shotgun (WGS) entry which is preliminary data.</text>
</comment>
<protein>
    <recommendedName>
        <fullName evidence="4">MOSC domain-containing protein</fullName>
    </recommendedName>
</protein>
<proteinExistence type="predicted"/>
<sequence>MFQVVIAAARSASLVPDARVEEFLGQDPVVALDLAAVPRGVRADPRMPGGDRGHGPGERGGRLTDSREERLLVTSRWAGRGGRVHDTSGREIGTVFLEEEFLTRRPERGPGFYRNESVTVPAIHQHYLEPGVRYDDGIIFGEGLEGSERLWGRGLVEIEGEYLPVVWCGEAESREIGRQLVMWGS</sequence>
<evidence type="ECO:0000256" key="1">
    <source>
        <dbReference type="SAM" id="MobiDB-lite"/>
    </source>
</evidence>
<organism evidence="2 3">
    <name type="scientific">Cellulomonas iranensis</name>
    <dbReference type="NCBI Taxonomy" id="76862"/>
    <lineage>
        <taxon>Bacteria</taxon>
        <taxon>Bacillati</taxon>
        <taxon>Actinomycetota</taxon>
        <taxon>Actinomycetes</taxon>
        <taxon>Micrococcales</taxon>
        <taxon>Cellulomonadaceae</taxon>
        <taxon>Cellulomonas</taxon>
    </lineage>
</organism>
<keyword evidence="3" id="KW-1185">Reference proteome</keyword>
<feature type="region of interest" description="Disordered" evidence="1">
    <location>
        <begin position="41"/>
        <end position="66"/>
    </location>
</feature>
<gene>
    <name evidence="2" type="ORF">JO380_001880</name>
</gene>
<name>A0ABU0GKP6_9CELL</name>
<accession>A0ABU0GKP6</accession>
<dbReference type="Proteomes" id="UP001240250">
    <property type="component" value="Unassembled WGS sequence"/>
</dbReference>
<evidence type="ECO:0000313" key="2">
    <source>
        <dbReference type="EMBL" id="MDQ0425499.1"/>
    </source>
</evidence>
<evidence type="ECO:0008006" key="4">
    <source>
        <dbReference type="Google" id="ProtNLM"/>
    </source>
</evidence>
<reference evidence="2 3" key="1">
    <citation type="submission" date="2023-07" db="EMBL/GenBank/DDBJ databases">
        <title>Sequencing the genomes of 1000 actinobacteria strains.</title>
        <authorList>
            <person name="Klenk H.-P."/>
        </authorList>
    </citation>
    <scope>NUCLEOTIDE SEQUENCE [LARGE SCALE GENOMIC DNA]</scope>
    <source>
        <strain evidence="2 3">DSM 14785</strain>
    </source>
</reference>
<dbReference type="EMBL" id="JAUSVM010000001">
    <property type="protein sequence ID" value="MDQ0425499.1"/>
    <property type="molecule type" value="Genomic_DNA"/>
</dbReference>
<evidence type="ECO:0000313" key="3">
    <source>
        <dbReference type="Proteomes" id="UP001240250"/>
    </source>
</evidence>